<organism evidence="1 2">
    <name type="scientific">Polaribacter filamentus</name>
    <dbReference type="NCBI Taxonomy" id="53483"/>
    <lineage>
        <taxon>Bacteria</taxon>
        <taxon>Pseudomonadati</taxon>
        <taxon>Bacteroidota</taxon>
        <taxon>Flavobacteriia</taxon>
        <taxon>Flavobacteriales</taxon>
        <taxon>Flavobacteriaceae</taxon>
    </lineage>
</organism>
<keyword evidence="2" id="KW-1185">Reference proteome</keyword>
<sequence length="256" mass="29611">MKFLKYILLLMIVLTSCKTKKNMIDANAIAKEISAKKVAKKHIAANFDKKTVDAKLKVNFNNGKINQSLTVNLLIEKDKVIWLKGTRFITIFKAKITPTSVSYYSPFAKNYFEGDFSMIKQLLGVEINFEQLQNLFLGQSLLNVKEENQELQIVNNRYILSPEKQAELFDIFFTINPSHFKLDEQSVINVAKNLRLDVKYPSYNLINKVVFPSEINIRANTSDSFTDIDIIYKAVEFNTYLKMSYDIPNGYKRLEF</sequence>
<comment type="caution">
    <text evidence="1">The sequence shown here is derived from an EMBL/GenBank/DDBJ whole genome shotgun (WGS) entry which is preliminary data.</text>
</comment>
<reference evidence="1 2" key="1">
    <citation type="submission" date="2016-11" db="EMBL/GenBank/DDBJ databases">
        <title>Trade-off between light-utilization and light-protection in marine flavobacteria.</title>
        <authorList>
            <person name="Kumagai Y."/>
        </authorList>
    </citation>
    <scope>NUCLEOTIDE SEQUENCE [LARGE SCALE GENOMIC DNA]</scope>
    <source>
        <strain evidence="1 2">ATCC 700397</strain>
    </source>
</reference>
<evidence type="ECO:0000313" key="2">
    <source>
        <dbReference type="Proteomes" id="UP000239522"/>
    </source>
</evidence>
<evidence type="ECO:0008006" key="3">
    <source>
        <dbReference type="Google" id="ProtNLM"/>
    </source>
</evidence>
<proteinExistence type="predicted"/>
<dbReference type="PROSITE" id="PS51257">
    <property type="entry name" value="PROKAR_LIPOPROTEIN"/>
    <property type="match status" value="1"/>
</dbReference>
<dbReference type="AlphaFoldDB" id="A0A2S7L011"/>
<accession>A0A2S7L011</accession>
<dbReference type="EMBL" id="MQUA01000013">
    <property type="protein sequence ID" value="PQB08252.1"/>
    <property type="molecule type" value="Genomic_DNA"/>
</dbReference>
<protein>
    <recommendedName>
        <fullName evidence="3">Deoxyuridine 5'-triphosphate nucleotidohydrolase</fullName>
    </recommendedName>
</protein>
<dbReference type="Proteomes" id="UP000239522">
    <property type="component" value="Unassembled WGS sequence"/>
</dbReference>
<evidence type="ECO:0000313" key="1">
    <source>
        <dbReference type="EMBL" id="PQB08252.1"/>
    </source>
</evidence>
<dbReference type="InterPro" id="IPR025634">
    <property type="entry name" value="DUF4292"/>
</dbReference>
<name>A0A2S7L011_9FLAO</name>
<dbReference type="Pfam" id="PF14125">
    <property type="entry name" value="DUF4292"/>
    <property type="match status" value="1"/>
</dbReference>
<dbReference type="RefSeq" id="WP_104810458.1">
    <property type="nucleotide sequence ID" value="NZ_MQUA01000013.1"/>
</dbReference>
<gene>
    <name evidence="1" type="ORF">BST83_14765</name>
</gene>
<dbReference type="OrthoDB" id="849114at2"/>